<organism evidence="1 2">
    <name type="scientific">Quercus suber</name>
    <name type="common">Cork oak</name>
    <dbReference type="NCBI Taxonomy" id="58331"/>
    <lineage>
        <taxon>Eukaryota</taxon>
        <taxon>Viridiplantae</taxon>
        <taxon>Streptophyta</taxon>
        <taxon>Embryophyta</taxon>
        <taxon>Tracheophyta</taxon>
        <taxon>Spermatophyta</taxon>
        <taxon>Magnoliopsida</taxon>
        <taxon>eudicotyledons</taxon>
        <taxon>Gunneridae</taxon>
        <taxon>Pentapetalae</taxon>
        <taxon>rosids</taxon>
        <taxon>fabids</taxon>
        <taxon>Fagales</taxon>
        <taxon>Fagaceae</taxon>
        <taxon>Quercus</taxon>
    </lineage>
</organism>
<sequence length="13" mass="1402">MKGFLCSAIIVGY</sequence>
<evidence type="ECO:0000313" key="1">
    <source>
        <dbReference type="EMBL" id="KAK7817128.1"/>
    </source>
</evidence>
<proteinExistence type="predicted"/>
<keyword evidence="2" id="KW-1185">Reference proteome</keyword>
<accession>A0AAW0IS53</accession>
<evidence type="ECO:0000313" key="2">
    <source>
        <dbReference type="Proteomes" id="UP000237347"/>
    </source>
</evidence>
<comment type="caution">
    <text evidence="1">The sequence shown here is derived from an EMBL/GenBank/DDBJ whole genome shotgun (WGS) entry which is preliminary data.</text>
</comment>
<protein>
    <submittedName>
        <fullName evidence="1">Uncharacterized protein</fullName>
    </submittedName>
</protein>
<dbReference type="EMBL" id="PKMF04000899">
    <property type="protein sequence ID" value="KAK7817128.1"/>
    <property type="molecule type" value="Genomic_DNA"/>
</dbReference>
<gene>
    <name evidence="1" type="ORF">CFP56_043259</name>
</gene>
<name>A0AAW0IS53_QUESU</name>
<dbReference type="Proteomes" id="UP000237347">
    <property type="component" value="Unassembled WGS sequence"/>
</dbReference>
<reference evidence="1 2" key="1">
    <citation type="journal article" date="2018" name="Sci. Data">
        <title>The draft genome sequence of cork oak.</title>
        <authorList>
            <person name="Ramos A.M."/>
            <person name="Usie A."/>
            <person name="Barbosa P."/>
            <person name="Barros P.M."/>
            <person name="Capote T."/>
            <person name="Chaves I."/>
            <person name="Simoes F."/>
            <person name="Abreu I."/>
            <person name="Carrasquinho I."/>
            <person name="Faro C."/>
            <person name="Guimaraes J.B."/>
            <person name="Mendonca D."/>
            <person name="Nobrega F."/>
            <person name="Rodrigues L."/>
            <person name="Saibo N.J.M."/>
            <person name="Varela M.C."/>
            <person name="Egas C."/>
            <person name="Matos J."/>
            <person name="Miguel C.M."/>
            <person name="Oliveira M.M."/>
            <person name="Ricardo C.P."/>
            <person name="Goncalves S."/>
        </authorList>
    </citation>
    <scope>NUCLEOTIDE SEQUENCE [LARGE SCALE GENOMIC DNA]</scope>
    <source>
        <strain evidence="2">cv. HL8</strain>
    </source>
</reference>